<evidence type="ECO:0000313" key="2">
    <source>
        <dbReference type="EMBL" id="RHL48799.1"/>
    </source>
</evidence>
<gene>
    <name evidence="2" type="ORF">DW021_05545</name>
    <name evidence="1" type="ORF">DXB38_11880</name>
</gene>
<reference evidence="3 4" key="1">
    <citation type="submission" date="2018-08" db="EMBL/GenBank/DDBJ databases">
        <title>A genome reference for cultivated species of the human gut microbiota.</title>
        <authorList>
            <person name="Zou Y."/>
            <person name="Xue W."/>
            <person name="Luo G."/>
        </authorList>
    </citation>
    <scope>NUCLEOTIDE SEQUENCE [LARGE SCALE GENOMIC DNA]</scope>
    <source>
        <strain evidence="2 4">AF37-6AC</strain>
        <strain evidence="1 3">OM03-6</strain>
    </source>
</reference>
<organism evidence="1 3">
    <name type="scientific">Blautia obeum</name>
    <dbReference type="NCBI Taxonomy" id="40520"/>
    <lineage>
        <taxon>Bacteria</taxon>
        <taxon>Bacillati</taxon>
        <taxon>Bacillota</taxon>
        <taxon>Clostridia</taxon>
        <taxon>Lachnospirales</taxon>
        <taxon>Lachnospiraceae</taxon>
        <taxon>Blautia</taxon>
    </lineage>
</organism>
<evidence type="ECO:0000313" key="1">
    <source>
        <dbReference type="EMBL" id="RGN86620.1"/>
    </source>
</evidence>
<dbReference type="Proteomes" id="UP000285897">
    <property type="component" value="Unassembled WGS sequence"/>
</dbReference>
<dbReference type="RefSeq" id="WP_117593359.1">
    <property type="nucleotide sequence ID" value="NZ_JBBNFJ010000016.1"/>
</dbReference>
<proteinExistence type="predicted"/>
<dbReference type="AlphaFoldDB" id="A0A3E5ECB1"/>
<protein>
    <submittedName>
        <fullName evidence="1">Uncharacterized protein</fullName>
    </submittedName>
</protein>
<sequence length="97" mass="11460">MKNITTRLSVVVKHRSLDKNKTLVWLECYTNSGRSTSSRTYTYYCNTDQWTYLLNEQEIEVLENYVVEDFMNTYKNFLLMADMIDDAFTGIKEGFLS</sequence>
<dbReference type="Proteomes" id="UP000261105">
    <property type="component" value="Unassembled WGS sequence"/>
</dbReference>
<dbReference type="EMBL" id="QSUZ01000017">
    <property type="protein sequence ID" value="RGN86620.1"/>
    <property type="molecule type" value="Genomic_DNA"/>
</dbReference>
<name>A0A3E5ECB1_9FIRM</name>
<comment type="caution">
    <text evidence="1">The sequence shown here is derived from an EMBL/GenBank/DDBJ whole genome shotgun (WGS) entry which is preliminary data.</text>
</comment>
<accession>A0A3E5ECB1</accession>
<evidence type="ECO:0000313" key="4">
    <source>
        <dbReference type="Proteomes" id="UP000285897"/>
    </source>
</evidence>
<dbReference type="EMBL" id="QROS01000003">
    <property type="protein sequence ID" value="RHL48799.1"/>
    <property type="molecule type" value="Genomic_DNA"/>
</dbReference>
<evidence type="ECO:0000313" key="3">
    <source>
        <dbReference type="Proteomes" id="UP000261105"/>
    </source>
</evidence>